<keyword evidence="4" id="KW-1185">Reference proteome</keyword>
<feature type="domain" description="PEP-utilising enzyme mobile" evidence="1">
    <location>
        <begin position="802"/>
        <end position="872"/>
    </location>
</feature>
<protein>
    <submittedName>
        <fullName evidence="3">Phosphoenolpyruvate synthase</fullName>
    </submittedName>
</protein>
<name>A0A5S9IKJ4_UABAM</name>
<dbReference type="KEGG" id="uam:UABAM_00628"/>
<evidence type="ECO:0000259" key="1">
    <source>
        <dbReference type="Pfam" id="PF00391"/>
    </source>
</evidence>
<evidence type="ECO:0000313" key="3">
    <source>
        <dbReference type="EMBL" id="BBM82285.1"/>
    </source>
</evidence>
<organism evidence="3 4">
    <name type="scientific">Uabimicrobium amorphum</name>
    <dbReference type="NCBI Taxonomy" id="2596890"/>
    <lineage>
        <taxon>Bacteria</taxon>
        <taxon>Pseudomonadati</taxon>
        <taxon>Planctomycetota</taxon>
        <taxon>Candidatus Uabimicrobiia</taxon>
        <taxon>Candidatus Uabimicrobiales</taxon>
        <taxon>Candidatus Uabimicrobiaceae</taxon>
        <taxon>Candidatus Uabimicrobium</taxon>
    </lineage>
</organism>
<dbReference type="Gene3D" id="3.30.470.20">
    <property type="entry name" value="ATP-grasp fold, B domain"/>
    <property type="match status" value="1"/>
</dbReference>
<dbReference type="EMBL" id="AP019860">
    <property type="protein sequence ID" value="BBM82285.1"/>
    <property type="molecule type" value="Genomic_DNA"/>
</dbReference>
<dbReference type="InterPro" id="IPR002192">
    <property type="entry name" value="PPDK_AMP/ATP-bd"/>
</dbReference>
<sequence length="881" mass="100224">MTILNLQNITKKDQPIVGNKAFQLSCLLKEGFTVPSGFVITCDCYREFMKTTGIDTIIKEYKYDSNTIQDFCQSIQHKISQEALPLSVTSEIKKHNDLLQNKAVAVRSSAINEDTQSLSFAGQYQTILNVVGEEKISAAILKCWASLWSYRALSYRMKMHESYDPGEMAVIVQQMVPAQKAGVVFTQNPITGNDQETLVESCWGLGEAVVSGKTATDSFVVSNDHITHKTIRYKLMMSSAVENTMHTVKIPEDQRSLPSLSDTEALELAKIAKNIRDIYNSPQDIEWASANQKFYILQTRPITAIEHQSFQQQQEDTKAVYTMVDIGESWTGMFSPLGMSFAKHYQYHTHGKLLRTLGLYDTGEPQKYMLTLYGRPYVNASYWAWLYTQSAIFRDQSKFVCRYASAEMDLSNYKGPYGAGPTGLKNLFTNLFYFGYQSRLMLVYKRRAKKAIARRLEVLDKFRAVDLTTLSLPQLHSAFKEAYEYFHKSSELMGPPYFNSFIIYDIVSLLCDQWIDDSRGADIKQKIKAGASDLRTLEVSFALADLATEAQKVAEVSDIILDKEPREIYPALCKIPSAEKFLNKVQAFLRAHGVRGQREMDLATPRWLDDPSYAFYMMKTYIKEDHVGEVQKRRREREQVTKDVLKDLSWFKRKMLKFLINSYLKMSHWREATRMGYIQGIWMIRTLVHEVIRRLVSEEHVLKSEEQGIFIDYEDILDYVAEKNSAKNIFTPEKIEKSHKNHINNQKIPAPPLTIIGSWHPAQQQVKSFSGKTITGLGTSVGYIKGKARIILDLEQQIDEFTKGEILVTHFTDTAWTPLFNLATAVVTDIGSVLSHSSIVARELGIPAVVNTEIATQTIKTGDIITVDGNNGKVYLERNNA</sequence>
<dbReference type="Gene3D" id="3.30.1490.20">
    <property type="entry name" value="ATP-grasp fold, A domain"/>
    <property type="match status" value="1"/>
</dbReference>
<dbReference type="AlphaFoldDB" id="A0A5S9IKJ4"/>
<dbReference type="RefSeq" id="WP_151966534.1">
    <property type="nucleotide sequence ID" value="NZ_AP019860.1"/>
</dbReference>
<dbReference type="PANTHER" id="PTHR43615:SF1">
    <property type="entry name" value="PPDK_N DOMAIN-CONTAINING PROTEIN"/>
    <property type="match status" value="1"/>
</dbReference>
<feature type="domain" description="Pyruvate phosphate dikinase AMP/ATP-binding" evidence="2">
    <location>
        <begin position="15"/>
        <end position="316"/>
    </location>
</feature>
<dbReference type="GO" id="GO:0005524">
    <property type="term" value="F:ATP binding"/>
    <property type="evidence" value="ECO:0007669"/>
    <property type="project" value="InterPro"/>
</dbReference>
<proteinExistence type="predicted"/>
<dbReference type="SUPFAM" id="SSF52009">
    <property type="entry name" value="Phosphohistidine domain"/>
    <property type="match status" value="1"/>
</dbReference>
<gene>
    <name evidence="3" type="ORF">UABAM_00628</name>
</gene>
<evidence type="ECO:0000313" key="4">
    <source>
        <dbReference type="Proteomes" id="UP000326354"/>
    </source>
</evidence>
<keyword evidence="3" id="KW-0670">Pyruvate</keyword>
<evidence type="ECO:0000259" key="2">
    <source>
        <dbReference type="Pfam" id="PF01326"/>
    </source>
</evidence>
<dbReference type="PANTHER" id="PTHR43615">
    <property type="entry name" value="PHOSPHOENOLPYRUVATE SYNTHASE-RELATED"/>
    <property type="match status" value="1"/>
</dbReference>
<dbReference type="InterPro" id="IPR008279">
    <property type="entry name" value="PEP-util_enz_mobile_dom"/>
</dbReference>
<dbReference type="OrthoDB" id="9765468at2"/>
<dbReference type="InterPro" id="IPR051549">
    <property type="entry name" value="PEP_Utilizing_Enz"/>
</dbReference>
<dbReference type="Pfam" id="PF00391">
    <property type="entry name" value="PEP-utilizers"/>
    <property type="match status" value="1"/>
</dbReference>
<reference evidence="3 4" key="1">
    <citation type="submission" date="2019-08" db="EMBL/GenBank/DDBJ databases">
        <title>Complete genome sequence of Candidatus Uab amorphum.</title>
        <authorList>
            <person name="Shiratori T."/>
            <person name="Suzuki S."/>
            <person name="Kakizawa Y."/>
            <person name="Ishida K."/>
        </authorList>
    </citation>
    <scope>NUCLEOTIDE SEQUENCE [LARGE SCALE GENOMIC DNA]</scope>
    <source>
        <strain evidence="3 4">SRT547</strain>
    </source>
</reference>
<dbReference type="Pfam" id="PF01326">
    <property type="entry name" value="PPDK_N"/>
    <property type="match status" value="1"/>
</dbReference>
<dbReference type="Proteomes" id="UP000326354">
    <property type="component" value="Chromosome"/>
</dbReference>
<dbReference type="GO" id="GO:0016301">
    <property type="term" value="F:kinase activity"/>
    <property type="evidence" value="ECO:0007669"/>
    <property type="project" value="InterPro"/>
</dbReference>
<dbReference type="SUPFAM" id="SSF56059">
    <property type="entry name" value="Glutathione synthetase ATP-binding domain-like"/>
    <property type="match status" value="1"/>
</dbReference>
<dbReference type="Gene3D" id="3.50.30.10">
    <property type="entry name" value="Phosphohistidine domain"/>
    <property type="match status" value="1"/>
</dbReference>
<accession>A0A5S9IKJ4</accession>
<dbReference type="InterPro" id="IPR036637">
    <property type="entry name" value="Phosphohistidine_dom_sf"/>
</dbReference>
<dbReference type="InterPro" id="IPR013815">
    <property type="entry name" value="ATP_grasp_subdomain_1"/>
</dbReference>